<name>A0A9P7BJ17_RHIOR</name>
<organism evidence="1 2">
    <name type="scientific">Rhizopus oryzae</name>
    <name type="common">Mucormycosis agent</name>
    <name type="synonym">Rhizopus arrhizus var. delemar</name>
    <dbReference type="NCBI Taxonomy" id="64495"/>
    <lineage>
        <taxon>Eukaryota</taxon>
        <taxon>Fungi</taxon>
        <taxon>Fungi incertae sedis</taxon>
        <taxon>Mucoromycota</taxon>
        <taxon>Mucoromycotina</taxon>
        <taxon>Mucoromycetes</taxon>
        <taxon>Mucorales</taxon>
        <taxon>Mucorineae</taxon>
        <taxon>Rhizopodaceae</taxon>
        <taxon>Rhizopus</taxon>
    </lineage>
</organism>
<keyword evidence="2" id="KW-1185">Reference proteome</keyword>
<evidence type="ECO:0000313" key="1">
    <source>
        <dbReference type="EMBL" id="KAG1276854.1"/>
    </source>
</evidence>
<gene>
    <name evidence="1" type="ORF">G6F64_014765</name>
</gene>
<comment type="caution">
    <text evidence="1">The sequence shown here is derived from an EMBL/GenBank/DDBJ whole genome shotgun (WGS) entry which is preliminary data.</text>
</comment>
<accession>A0A9P7BJ17</accession>
<dbReference type="AlphaFoldDB" id="A0A9P7BJ17"/>
<evidence type="ECO:0000313" key="2">
    <source>
        <dbReference type="Proteomes" id="UP000716291"/>
    </source>
</evidence>
<reference evidence="1" key="1">
    <citation type="journal article" date="2020" name="Microb. Genom.">
        <title>Genetic diversity of clinical and environmental Mucorales isolates obtained from an investigation of mucormycosis cases among solid organ transplant recipients.</title>
        <authorList>
            <person name="Nguyen M.H."/>
            <person name="Kaul D."/>
            <person name="Muto C."/>
            <person name="Cheng S.J."/>
            <person name="Richter R.A."/>
            <person name="Bruno V.M."/>
            <person name="Liu G."/>
            <person name="Beyhan S."/>
            <person name="Sundermann A.J."/>
            <person name="Mounaud S."/>
            <person name="Pasculle A.W."/>
            <person name="Nierman W.C."/>
            <person name="Driscoll E."/>
            <person name="Cumbie R."/>
            <person name="Clancy C.J."/>
            <person name="Dupont C.L."/>
        </authorList>
    </citation>
    <scope>NUCLEOTIDE SEQUENCE</scope>
    <source>
        <strain evidence="1">GL11</strain>
    </source>
</reference>
<dbReference type="EMBL" id="JAANQT010009568">
    <property type="protein sequence ID" value="KAG1276854.1"/>
    <property type="molecule type" value="Genomic_DNA"/>
</dbReference>
<dbReference type="Proteomes" id="UP000716291">
    <property type="component" value="Unassembled WGS sequence"/>
</dbReference>
<proteinExistence type="predicted"/>
<sequence length="75" mass="7486">MEPGAARASRTRSASVFQRALAFTTSTTGSDAISATAAKSLPASNGIFGISAGLMARLEGCPKPSMNPSGLVLAT</sequence>
<protein>
    <submittedName>
        <fullName evidence="1">Uncharacterized protein</fullName>
    </submittedName>
</protein>